<sequence>MEIWHVLVNGLRLKSASEDLLENIWINNIFDKFSIFDLASLGATGFRNWTMLEGRTVDCIEIVVTDENLPDCGYDLLNRAWLVSALFILKNYSRCTPLAYLDHSWVKISGINKTGPLENNFIGGLLDEHKVNNWAPQSSKTLVEDEDLAWIRDNYEKVNRLANESDIFREAITTICDWRAQPNYRAAIALLWSSIESIVKVDREITFQSSLYISTILNPKGDSRYEAFKKLKKLYGLRSRIVHGSPIKEKDVIKAMAESYDLLRELIFYMIELNEEITKDHLEKALFYN</sequence>
<dbReference type="Proteomes" id="UP000229433">
    <property type="component" value="Unassembled WGS sequence"/>
</dbReference>
<organism evidence="1 2">
    <name type="scientific">Leeuwenhoekiella nanhaiensis</name>
    <dbReference type="NCBI Taxonomy" id="1655491"/>
    <lineage>
        <taxon>Bacteria</taxon>
        <taxon>Pseudomonadati</taxon>
        <taxon>Bacteroidota</taxon>
        <taxon>Flavobacteriia</taxon>
        <taxon>Flavobacteriales</taxon>
        <taxon>Flavobacteriaceae</taxon>
        <taxon>Leeuwenhoekiella</taxon>
    </lineage>
</organism>
<accession>A0A2G1VMA1</accession>
<dbReference type="RefSeq" id="WP_099647625.1">
    <property type="nucleotide sequence ID" value="NZ_KZ319305.1"/>
</dbReference>
<dbReference type="EMBL" id="NQXA01000025">
    <property type="protein sequence ID" value="PHQ27891.1"/>
    <property type="molecule type" value="Genomic_DNA"/>
</dbReference>
<name>A0A2G1VMA1_9FLAO</name>
<keyword evidence="2" id="KW-1185">Reference proteome</keyword>
<comment type="caution">
    <text evidence="1">The sequence shown here is derived from an EMBL/GenBank/DDBJ whole genome shotgun (WGS) entry which is preliminary data.</text>
</comment>
<evidence type="ECO:0000313" key="2">
    <source>
        <dbReference type="Proteomes" id="UP000229433"/>
    </source>
</evidence>
<reference evidence="1 2" key="1">
    <citation type="submission" date="2017-08" db="EMBL/GenBank/DDBJ databases">
        <title>The whole genome shortgun sequences of strain Leeuwenhoekiella nanhaiensis G18 from the South China Sea.</title>
        <authorList>
            <person name="Liu Q."/>
        </authorList>
    </citation>
    <scope>NUCLEOTIDE SEQUENCE [LARGE SCALE GENOMIC DNA]</scope>
    <source>
        <strain evidence="1 2">G18</strain>
    </source>
</reference>
<proteinExistence type="predicted"/>
<gene>
    <name evidence="1" type="ORF">CJ305_17645</name>
</gene>
<dbReference type="AlphaFoldDB" id="A0A2G1VMA1"/>
<protein>
    <submittedName>
        <fullName evidence="1">Uncharacterized protein</fullName>
    </submittedName>
</protein>
<dbReference type="OrthoDB" id="1427532at2"/>
<evidence type="ECO:0000313" key="1">
    <source>
        <dbReference type="EMBL" id="PHQ27891.1"/>
    </source>
</evidence>